<protein>
    <recommendedName>
        <fullName evidence="3">HEAT repeat protein</fullName>
    </recommendedName>
</protein>
<gene>
    <name evidence="1" type="ORF">VQ7734_02077</name>
</gene>
<reference evidence="2" key="1">
    <citation type="submission" date="2016-12" db="EMBL/GenBank/DDBJ databases">
        <authorList>
            <person name="Rodrigo-Torres L."/>
            <person name="Arahal R.D."/>
            <person name="Lucena T."/>
        </authorList>
    </citation>
    <scope>NUCLEOTIDE SEQUENCE [LARGE SCALE GENOMIC DNA]</scope>
</reference>
<sequence length="314" mass="35400">MKNILFYLFGIASGYFISDIYQSLNSHFYHTVLHDGYSEQRQINRTEPQPCITTNFSSETIHHEIQVDSVGSNNTFSHFSLANQLLDQLENSSEIDFSSNEFQDLSFLVKKDAALATRLTEIIRASQSYDEKWNLLNILANSHSQETMLLAREMLTDQNDIQTQKLGFEFVEMMDLHQLPDTLNQALIDVTYNQPDTEILEQAIALLSHQTDTHLKAEVQERFQALMPDSNHQIKAAVIDGLAEIDEPDEIQETARSYLSDSDELIRNAAISSLFKLPPGSIDSDLVAALQQLKDDSTTTGSTRRLAAAVLDVL</sequence>
<dbReference type="AlphaFoldDB" id="A0A1M7YUQ9"/>
<dbReference type="EMBL" id="FRFG01000023">
    <property type="protein sequence ID" value="SHO56308.1"/>
    <property type="molecule type" value="Genomic_DNA"/>
</dbReference>
<dbReference type="SUPFAM" id="SSF48371">
    <property type="entry name" value="ARM repeat"/>
    <property type="match status" value="1"/>
</dbReference>
<organism evidence="1 2">
    <name type="scientific">Vibrio quintilis</name>
    <dbReference type="NCBI Taxonomy" id="1117707"/>
    <lineage>
        <taxon>Bacteria</taxon>
        <taxon>Pseudomonadati</taxon>
        <taxon>Pseudomonadota</taxon>
        <taxon>Gammaproteobacteria</taxon>
        <taxon>Vibrionales</taxon>
        <taxon>Vibrionaceae</taxon>
        <taxon>Vibrio</taxon>
    </lineage>
</organism>
<dbReference type="InterPro" id="IPR011989">
    <property type="entry name" value="ARM-like"/>
</dbReference>
<evidence type="ECO:0008006" key="3">
    <source>
        <dbReference type="Google" id="ProtNLM"/>
    </source>
</evidence>
<keyword evidence="2" id="KW-1185">Reference proteome</keyword>
<evidence type="ECO:0000313" key="2">
    <source>
        <dbReference type="Proteomes" id="UP000184600"/>
    </source>
</evidence>
<dbReference type="Proteomes" id="UP000184600">
    <property type="component" value="Unassembled WGS sequence"/>
</dbReference>
<dbReference type="Pfam" id="PF13646">
    <property type="entry name" value="HEAT_2"/>
    <property type="match status" value="1"/>
</dbReference>
<proteinExistence type="predicted"/>
<dbReference type="Gene3D" id="1.25.10.10">
    <property type="entry name" value="Leucine-rich Repeat Variant"/>
    <property type="match status" value="1"/>
</dbReference>
<dbReference type="InterPro" id="IPR016024">
    <property type="entry name" value="ARM-type_fold"/>
</dbReference>
<accession>A0A1M7YUQ9</accession>
<evidence type="ECO:0000313" key="1">
    <source>
        <dbReference type="EMBL" id="SHO56308.1"/>
    </source>
</evidence>
<dbReference type="OrthoDB" id="9823119at2"/>
<dbReference type="RefSeq" id="WP_073582152.1">
    <property type="nucleotide sequence ID" value="NZ_AP024897.1"/>
</dbReference>
<name>A0A1M7YUQ9_9VIBR</name>